<feature type="domain" description="UspA" evidence="2">
    <location>
        <begin position="7"/>
        <end position="141"/>
    </location>
</feature>
<accession>A0A1U7N984</accession>
<gene>
    <name evidence="3" type="ORF">BJP37_29325</name>
</gene>
<evidence type="ECO:0000259" key="2">
    <source>
        <dbReference type="Pfam" id="PF00582"/>
    </source>
</evidence>
<dbReference type="Pfam" id="PF00582">
    <property type="entry name" value="Usp"/>
    <property type="match status" value="1"/>
</dbReference>
<evidence type="ECO:0000256" key="1">
    <source>
        <dbReference type="ARBA" id="ARBA00008791"/>
    </source>
</evidence>
<keyword evidence="4" id="KW-1185">Reference proteome</keyword>
<dbReference type="Proteomes" id="UP000186657">
    <property type="component" value="Unassembled WGS sequence"/>
</dbReference>
<name>A0A1U7N984_9CYAN</name>
<comment type="caution">
    <text evidence="3">The sequence shown here is derived from an EMBL/GenBank/DDBJ whole genome shotgun (WGS) entry which is preliminary data.</text>
</comment>
<dbReference type="InterPro" id="IPR014729">
    <property type="entry name" value="Rossmann-like_a/b/a_fold"/>
</dbReference>
<dbReference type="PANTHER" id="PTHR46268">
    <property type="entry name" value="STRESS RESPONSE PROTEIN NHAX"/>
    <property type="match status" value="1"/>
</dbReference>
<proteinExistence type="inferred from homology"/>
<dbReference type="PRINTS" id="PR01438">
    <property type="entry name" value="UNVRSLSTRESS"/>
</dbReference>
<dbReference type="Gene3D" id="3.40.50.620">
    <property type="entry name" value="HUPs"/>
    <property type="match status" value="1"/>
</dbReference>
<organism evidence="3 4">
    <name type="scientific">Moorena bouillonii PNG</name>
    <dbReference type="NCBI Taxonomy" id="568701"/>
    <lineage>
        <taxon>Bacteria</taxon>
        <taxon>Bacillati</taxon>
        <taxon>Cyanobacteriota</taxon>
        <taxon>Cyanophyceae</taxon>
        <taxon>Coleofasciculales</taxon>
        <taxon>Coleofasciculaceae</taxon>
        <taxon>Moorena</taxon>
    </lineage>
</organism>
<protein>
    <submittedName>
        <fullName evidence="3">Universal stress protein UspA</fullName>
    </submittedName>
</protein>
<dbReference type="CDD" id="cd00293">
    <property type="entry name" value="USP-like"/>
    <property type="match status" value="1"/>
</dbReference>
<reference evidence="3 4" key="1">
    <citation type="submission" date="2016-10" db="EMBL/GenBank/DDBJ databases">
        <title>Comparative genomics uncovers the prolific and rare metabolic potential of the cyanobacterial genus Moorea.</title>
        <authorList>
            <person name="Leao T."/>
            <person name="Castelao G."/>
            <person name="Korobeynikov A."/>
            <person name="Monroe E.A."/>
            <person name="Podell S."/>
            <person name="Glukhov E."/>
            <person name="Allen E."/>
            <person name="Gerwick W.H."/>
            <person name="Gerwick L."/>
        </authorList>
    </citation>
    <scope>NUCLEOTIDE SEQUENCE [LARGE SCALE GENOMIC DNA]</scope>
    <source>
        <strain evidence="3 4">PNG5-198</strain>
    </source>
</reference>
<dbReference type="EMBL" id="MKZS01000001">
    <property type="protein sequence ID" value="OLT62520.1"/>
    <property type="molecule type" value="Genomic_DNA"/>
</dbReference>
<dbReference type="InterPro" id="IPR006016">
    <property type="entry name" value="UspA"/>
</dbReference>
<evidence type="ECO:0000313" key="3">
    <source>
        <dbReference type="EMBL" id="OLT62520.1"/>
    </source>
</evidence>
<dbReference type="PANTHER" id="PTHR46268:SF6">
    <property type="entry name" value="UNIVERSAL STRESS PROTEIN UP12"/>
    <property type="match status" value="1"/>
</dbReference>
<comment type="similarity">
    <text evidence="1">Belongs to the universal stress protein A family.</text>
</comment>
<dbReference type="SUPFAM" id="SSF52402">
    <property type="entry name" value="Adenine nucleotide alpha hydrolases-like"/>
    <property type="match status" value="1"/>
</dbReference>
<sequence>MSLFATDRVLVPIDFSETSFEALEKTIEFVKDASHIYVIHVLPPLNPAEPGVMWRTVDNQTRKSHVEKVLSDRFKEPQYEGIHVHITIGNPASNIIDYGREQAIDLIVIPSHGYTGLKRFVLGSVAERVVRFAHCPVLVLRR</sequence>
<dbReference type="InterPro" id="IPR006015">
    <property type="entry name" value="Universal_stress_UspA"/>
</dbReference>
<evidence type="ECO:0000313" key="4">
    <source>
        <dbReference type="Proteomes" id="UP000186657"/>
    </source>
</evidence>
<dbReference type="RefSeq" id="WP_075904626.1">
    <property type="nucleotide sequence ID" value="NZ_MKZS01000001.1"/>
</dbReference>
<dbReference type="AlphaFoldDB" id="A0A1U7N984"/>